<proteinExistence type="predicted"/>
<dbReference type="AlphaFoldDB" id="A0A5M8P384"/>
<evidence type="ECO:0000313" key="2">
    <source>
        <dbReference type="Proteomes" id="UP000324575"/>
    </source>
</evidence>
<dbReference type="Proteomes" id="UP000324575">
    <property type="component" value="Unassembled WGS sequence"/>
</dbReference>
<name>A0A5M8P384_9BACT</name>
<gene>
    <name evidence="1" type="ORF">EZS26_000972</name>
</gene>
<sequence>MSLQKKFNKLHQEIVDALCRIEEFPEGLLPHTVYVEEGGDDSQECGNSVYNLYNLIKIRKDGSCILEHPKTGKEEERQLNKIITDWLIVVWDYYLDLSGTKEPEPTEKELAVFLYPVESFERNATDEEIISGWEDGSVEKLTPDEFAAMINDEGFNGSADWVRFIETEV</sequence>
<organism evidence="1 2">
    <name type="scientific">Candidatus Ordinivivax streblomastigis</name>
    <dbReference type="NCBI Taxonomy" id="2540710"/>
    <lineage>
        <taxon>Bacteria</taxon>
        <taxon>Pseudomonadati</taxon>
        <taxon>Bacteroidota</taxon>
        <taxon>Bacteroidia</taxon>
        <taxon>Bacteroidales</taxon>
        <taxon>Candidatus Ordinivivax</taxon>
    </lineage>
</organism>
<accession>A0A5M8P384</accession>
<evidence type="ECO:0000313" key="1">
    <source>
        <dbReference type="EMBL" id="KAA6302802.1"/>
    </source>
</evidence>
<reference evidence="1 2" key="1">
    <citation type="submission" date="2019-03" db="EMBL/GenBank/DDBJ databases">
        <title>Single cell metagenomics reveals metabolic interactions within the superorganism composed of flagellate Streblomastix strix and complex community of Bacteroidetes bacteria on its surface.</title>
        <authorList>
            <person name="Treitli S.C."/>
            <person name="Kolisko M."/>
            <person name="Husnik F."/>
            <person name="Keeling P."/>
            <person name="Hampl V."/>
        </authorList>
    </citation>
    <scope>NUCLEOTIDE SEQUENCE [LARGE SCALE GENOMIC DNA]</scope>
    <source>
        <strain evidence="1">St1</strain>
    </source>
</reference>
<comment type="caution">
    <text evidence="1">The sequence shown here is derived from an EMBL/GenBank/DDBJ whole genome shotgun (WGS) entry which is preliminary data.</text>
</comment>
<dbReference type="EMBL" id="SNRX01000005">
    <property type="protein sequence ID" value="KAA6302802.1"/>
    <property type="molecule type" value="Genomic_DNA"/>
</dbReference>
<protein>
    <submittedName>
        <fullName evidence="1">Uncharacterized protein</fullName>
    </submittedName>
</protein>